<dbReference type="AlphaFoldDB" id="A0A1G2I621"/>
<evidence type="ECO:0000313" key="1">
    <source>
        <dbReference type="EMBL" id="OGZ70175.1"/>
    </source>
</evidence>
<dbReference type="EMBL" id="MHOV01000016">
    <property type="protein sequence ID" value="OGZ70175.1"/>
    <property type="molecule type" value="Genomic_DNA"/>
</dbReference>
<dbReference type="Proteomes" id="UP000179214">
    <property type="component" value="Unassembled WGS sequence"/>
</dbReference>
<name>A0A1G2I621_9BACT</name>
<protein>
    <submittedName>
        <fullName evidence="1">Uncharacterized protein</fullName>
    </submittedName>
</protein>
<comment type="caution">
    <text evidence="1">The sequence shown here is derived from an EMBL/GenBank/DDBJ whole genome shotgun (WGS) entry which is preliminary data.</text>
</comment>
<organism evidence="1 2">
    <name type="scientific">Candidatus Staskawiczbacteria bacterium RIFCSPHIGHO2_12_FULL_38_11</name>
    <dbReference type="NCBI Taxonomy" id="1802209"/>
    <lineage>
        <taxon>Bacteria</taxon>
        <taxon>Candidatus Staskawicziibacteriota</taxon>
    </lineage>
</organism>
<evidence type="ECO:0000313" key="2">
    <source>
        <dbReference type="Proteomes" id="UP000179214"/>
    </source>
</evidence>
<gene>
    <name evidence="1" type="ORF">A3F47_01535</name>
</gene>
<proteinExistence type="predicted"/>
<accession>A0A1G2I621</accession>
<sequence>MERANEIFIDHCKPVNLAKFAGNGCVIEEQNERALAFTTVDLAKIKLMPTFSHWQRNVTGEENLRNMEEANYILLGFNFFQYFWEYQHIIPETWKEKVKSRNRHIYFPGSVIKLADDSRCILGMLFYCGRWSHTKRKLTDYWYEDHCSAVLEV</sequence>
<reference evidence="1 2" key="1">
    <citation type="journal article" date="2016" name="Nat. Commun.">
        <title>Thousands of microbial genomes shed light on interconnected biogeochemical processes in an aquifer system.</title>
        <authorList>
            <person name="Anantharaman K."/>
            <person name="Brown C.T."/>
            <person name="Hug L.A."/>
            <person name="Sharon I."/>
            <person name="Castelle C.J."/>
            <person name="Probst A.J."/>
            <person name="Thomas B.C."/>
            <person name="Singh A."/>
            <person name="Wilkins M.J."/>
            <person name="Karaoz U."/>
            <person name="Brodie E.L."/>
            <person name="Williams K.H."/>
            <person name="Hubbard S.S."/>
            <person name="Banfield J.F."/>
        </authorList>
    </citation>
    <scope>NUCLEOTIDE SEQUENCE [LARGE SCALE GENOMIC DNA]</scope>
</reference>